<dbReference type="PANTHER" id="PTHR11280:SF6">
    <property type="entry name" value="GLUCOSAMINE-6-PHOSPHATE ISOMERASE NAGB"/>
    <property type="match status" value="1"/>
</dbReference>
<dbReference type="AlphaFoldDB" id="A0A1R1B2G7"/>
<proteinExistence type="predicted"/>
<evidence type="ECO:0000313" key="3">
    <source>
        <dbReference type="EMBL" id="OME92831.1"/>
    </source>
</evidence>
<organism evidence="3 4">
    <name type="scientific">Paenibacillus lautus</name>
    <name type="common">Bacillus lautus</name>
    <dbReference type="NCBI Taxonomy" id="1401"/>
    <lineage>
        <taxon>Bacteria</taxon>
        <taxon>Bacillati</taxon>
        <taxon>Bacillota</taxon>
        <taxon>Bacilli</taxon>
        <taxon>Bacillales</taxon>
        <taxon>Paenibacillaceae</taxon>
        <taxon>Paenibacillus</taxon>
    </lineage>
</organism>
<reference evidence="3 4" key="1">
    <citation type="submission" date="2016-11" db="EMBL/GenBank/DDBJ databases">
        <title>Paenibacillus species isolates.</title>
        <authorList>
            <person name="Beno S.M."/>
        </authorList>
    </citation>
    <scope>NUCLEOTIDE SEQUENCE [LARGE SCALE GENOMIC DNA]</scope>
    <source>
        <strain evidence="3 4">FSL F4-0100</strain>
    </source>
</reference>
<dbReference type="GO" id="GO:0006046">
    <property type="term" value="P:N-acetylglucosamine catabolic process"/>
    <property type="evidence" value="ECO:0007669"/>
    <property type="project" value="TreeGrafter"/>
</dbReference>
<accession>A0A1R1B2G7</accession>
<evidence type="ECO:0000256" key="1">
    <source>
        <dbReference type="ARBA" id="ARBA00023277"/>
    </source>
</evidence>
<keyword evidence="1" id="KW-0119">Carbohydrate metabolism</keyword>
<dbReference type="CDD" id="cd01399">
    <property type="entry name" value="GlcN6P_deaminase"/>
    <property type="match status" value="1"/>
</dbReference>
<dbReference type="GO" id="GO:0019262">
    <property type="term" value="P:N-acetylneuraminate catabolic process"/>
    <property type="evidence" value="ECO:0007669"/>
    <property type="project" value="TreeGrafter"/>
</dbReference>
<dbReference type="EMBL" id="MRTF01000004">
    <property type="protein sequence ID" value="OME92831.1"/>
    <property type="molecule type" value="Genomic_DNA"/>
</dbReference>
<dbReference type="Pfam" id="PF01182">
    <property type="entry name" value="Glucosamine_iso"/>
    <property type="match status" value="1"/>
</dbReference>
<dbReference type="InterPro" id="IPR006148">
    <property type="entry name" value="Glc/Gal-6P_isomerase"/>
</dbReference>
<dbReference type="InterPro" id="IPR004547">
    <property type="entry name" value="Glucosamine6P_isomerase"/>
</dbReference>
<dbReference type="GO" id="GO:0004342">
    <property type="term" value="F:glucosamine-6-phosphate deaminase activity"/>
    <property type="evidence" value="ECO:0007669"/>
    <property type="project" value="InterPro"/>
</dbReference>
<feature type="domain" description="Glucosamine/galactosamine-6-phosphate isomerase" evidence="2">
    <location>
        <begin position="25"/>
        <end position="246"/>
    </location>
</feature>
<evidence type="ECO:0000259" key="2">
    <source>
        <dbReference type="Pfam" id="PF01182"/>
    </source>
</evidence>
<dbReference type="InterPro" id="IPR037171">
    <property type="entry name" value="NagB/RpiA_transferase-like"/>
</dbReference>
<dbReference type="Proteomes" id="UP000187074">
    <property type="component" value="Unassembled WGS sequence"/>
</dbReference>
<dbReference type="GO" id="GO:0042802">
    <property type="term" value="F:identical protein binding"/>
    <property type="evidence" value="ECO:0007669"/>
    <property type="project" value="TreeGrafter"/>
</dbReference>
<dbReference type="GO" id="GO:0006043">
    <property type="term" value="P:glucosamine catabolic process"/>
    <property type="evidence" value="ECO:0007669"/>
    <property type="project" value="TreeGrafter"/>
</dbReference>
<evidence type="ECO:0000313" key="4">
    <source>
        <dbReference type="Proteomes" id="UP000187074"/>
    </source>
</evidence>
<dbReference type="GO" id="GO:0005737">
    <property type="term" value="C:cytoplasm"/>
    <property type="evidence" value="ECO:0007669"/>
    <property type="project" value="TreeGrafter"/>
</dbReference>
<dbReference type="SUPFAM" id="SSF100950">
    <property type="entry name" value="NagB/RpiA/CoA transferase-like"/>
    <property type="match status" value="1"/>
</dbReference>
<dbReference type="PANTHER" id="PTHR11280">
    <property type="entry name" value="GLUCOSAMINE-6-PHOSPHATE ISOMERASE"/>
    <property type="match status" value="1"/>
</dbReference>
<dbReference type="OrthoDB" id="9791139at2"/>
<dbReference type="STRING" id="1401.BK123_13195"/>
<dbReference type="Gene3D" id="3.40.50.1360">
    <property type="match status" value="1"/>
</dbReference>
<sequence>MMSQRSIKPVLEDVQDQLKVHVYDQREAMGKAAAADIRAAMQRLLAEKERIRIVFAAAPSQNECLAALVQSEGLDWSRVTAFHMDEYIGLPPLAPQRFGNFLSRQLFDLVSPGEVHLIDGMNDPEAECDRYRGLITAAPIDMVVLGIGENGHIAFNDPPVADFADPLWVKRVKLDEDCRRQQVNDGCFASLEEVPEYALTLTIPALMSGAHLFCVVPGASKRAAVQRTLHGDIHEACPASILRRHADCTLYVDRESYGEIRNG</sequence>
<protein>
    <submittedName>
        <fullName evidence="3">Glucosamine-6-phosphate deaminase</fullName>
    </submittedName>
</protein>
<gene>
    <name evidence="3" type="ORF">BK123_13195</name>
</gene>
<dbReference type="RefSeq" id="WP_076322859.1">
    <property type="nucleotide sequence ID" value="NZ_MRTF01000004.1"/>
</dbReference>
<dbReference type="GO" id="GO:0005975">
    <property type="term" value="P:carbohydrate metabolic process"/>
    <property type="evidence" value="ECO:0007669"/>
    <property type="project" value="InterPro"/>
</dbReference>
<comment type="caution">
    <text evidence="3">The sequence shown here is derived from an EMBL/GenBank/DDBJ whole genome shotgun (WGS) entry which is preliminary data.</text>
</comment>
<name>A0A1R1B2G7_PAELA</name>